<dbReference type="PROSITE" id="PS51257">
    <property type="entry name" value="PROKAR_LIPOPROTEIN"/>
    <property type="match status" value="1"/>
</dbReference>
<proteinExistence type="predicted"/>
<dbReference type="GeneID" id="57343783"/>
<dbReference type="Proteomes" id="UP001468095">
    <property type="component" value="Unassembled WGS sequence"/>
</dbReference>
<evidence type="ECO:0000313" key="4">
    <source>
        <dbReference type="Proteomes" id="UP001468095"/>
    </source>
</evidence>
<reference evidence="3 4" key="1">
    <citation type="submission" date="2024-04" db="EMBL/GenBank/DDBJ databases">
        <authorList>
            <person name="Suleimanova A.D."/>
            <person name="Pudova D.S."/>
            <person name="Shagimardanova E.I."/>
            <person name="Sharipova M.R."/>
        </authorList>
    </citation>
    <scope>NUCLEOTIDE SEQUENCE [LARGE SCALE GENOMIC DNA]</scope>
    <source>
        <strain evidence="3 4">3.1</strain>
    </source>
</reference>
<dbReference type="EMBL" id="JBCGBG010000001">
    <property type="protein sequence ID" value="MEL7695226.1"/>
    <property type="molecule type" value="Genomic_DNA"/>
</dbReference>
<sequence>MKTSILLTLVAAIGCSVFAARGGFETHATQHPSHQSVTENGEPLTE</sequence>
<protein>
    <recommendedName>
        <fullName evidence="5">Lipoprotein</fullName>
    </recommendedName>
</protein>
<organism evidence="3 4">
    <name type="scientific">Pantoea brenneri</name>
    <dbReference type="NCBI Taxonomy" id="472694"/>
    <lineage>
        <taxon>Bacteria</taxon>
        <taxon>Pseudomonadati</taxon>
        <taxon>Pseudomonadota</taxon>
        <taxon>Gammaproteobacteria</taxon>
        <taxon>Enterobacterales</taxon>
        <taxon>Erwiniaceae</taxon>
        <taxon>Pantoea</taxon>
    </lineage>
</organism>
<feature type="chain" id="PRO_5046474100" description="Lipoprotein" evidence="2">
    <location>
        <begin position="20"/>
        <end position="46"/>
    </location>
</feature>
<evidence type="ECO:0000256" key="1">
    <source>
        <dbReference type="SAM" id="MobiDB-lite"/>
    </source>
</evidence>
<feature type="region of interest" description="Disordered" evidence="1">
    <location>
        <begin position="27"/>
        <end position="46"/>
    </location>
</feature>
<evidence type="ECO:0008006" key="5">
    <source>
        <dbReference type="Google" id="ProtNLM"/>
    </source>
</evidence>
<name>A0ABU9MGD3_9GAMM</name>
<dbReference type="RefSeq" id="WP_227021914.1">
    <property type="nucleotide sequence ID" value="NZ_CAUQFK010000052.1"/>
</dbReference>
<gene>
    <name evidence="3" type="ORF">AABB92_06045</name>
</gene>
<evidence type="ECO:0000313" key="3">
    <source>
        <dbReference type="EMBL" id="MEL7695226.1"/>
    </source>
</evidence>
<keyword evidence="2" id="KW-0732">Signal</keyword>
<comment type="caution">
    <text evidence="3">The sequence shown here is derived from an EMBL/GenBank/DDBJ whole genome shotgun (WGS) entry which is preliminary data.</text>
</comment>
<accession>A0ABU9MGD3</accession>
<feature type="signal peptide" evidence="2">
    <location>
        <begin position="1"/>
        <end position="19"/>
    </location>
</feature>
<evidence type="ECO:0000256" key="2">
    <source>
        <dbReference type="SAM" id="SignalP"/>
    </source>
</evidence>
<feature type="compositionally biased region" description="Polar residues" evidence="1">
    <location>
        <begin position="27"/>
        <end position="39"/>
    </location>
</feature>
<keyword evidence="4" id="KW-1185">Reference proteome</keyword>